<sequence length="136" mass="15698">MGNILLQGTRIVIPESLRQLVVKLDHEGHPGMVRMKGTQVEVMSPEGVCYKRNTSKLKKYYGNNDDIPVTQASEKTHHEDVQVEHDSIRRESSMEPKEEGNEEERSLLSARSLARLRSHPSRTRQPPKWLLDYDQH</sequence>
<evidence type="ECO:0000313" key="2">
    <source>
        <dbReference type="EMBL" id="KAF2902565.1"/>
    </source>
</evidence>
<dbReference type="OrthoDB" id="10068564at2759"/>
<comment type="caution">
    <text evidence="2">The sequence shown here is derived from an EMBL/GenBank/DDBJ whole genome shotgun (WGS) entry which is preliminary data.</text>
</comment>
<reference evidence="2" key="1">
    <citation type="submission" date="2019-08" db="EMBL/GenBank/DDBJ databases">
        <title>The genome of the North American firefly Photinus pyralis.</title>
        <authorList>
            <consortium name="Photinus pyralis genome working group"/>
            <person name="Fallon T.R."/>
            <person name="Sander Lower S.E."/>
            <person name="Weng J.-K."/>
        </authorList>
    </citation>
    <scope>NUCLEOTIDE SEQUENCE</scope>
    <source>
        <strain evidence="2">TRF0915ILg1</strain>
        <tissue evidence="2">Whole body</tissue>
    </source>
</reference>
<gene>
    <name evidence="2" type="ORF">ILUMI_03622</name>
</gene>
<keyword evidence="3" id="KW-1185">Reference proteome</keyword>
<organism evidence="2 3">
    <name type="scientific">Ignelater luminosus</name>
    <name type="common">Cucubano</name>
    <name type="synonym">Pyrophorus luminosus</name>
    <dbReference type="NCBI Taxonomy" id="2038154"/>
    <lineage>
        <taxon>Eukaryota</taxon>
        <taxon>Metazoa</taxon>
        <taxon>Ecdysozoa</taxon>
        <taxon>Arthropoda</taxon>
        <taxon>Hexapoda</taxon>
        <taxon>Insecta</taxon>
        <taxon>Pterygota</taxon>
        <taxon>Neoptera</taxon>
        <taxon>Endopterygota</taxon>
        <taxon>Coleoptera</taxon>
        <taxon>Polyphaga</taxon>
        <taxon>Elateriformia</taxon>
        <taxon>Elateroidea</taxon>
        <taxon>Elateridae</taxon>
        <taxon>Agrypninae</taxon>
        <taxon>Pyrophorini</taxon>
        <taxon>Ignelater</taxon>
    </lineage>
</organism>
<feature type="compositionally biased region" description="Basic and acidic residues" evidence="1">
    <location>
        <begin position="74"/>
        <end position="106"/>
    </location>
</feature>
<accession>A0A8K0GFC1</accession>
<dbReference type="EMBL" id="VTPC01001255">
    <property type="protein sequence ID" value="KAF2902565.1"/>
    <property type="molecule type" value="Genomic_DNA"/>
</dbReference>
<name>A0A8K0GFC1_IGNLU</name>
<feature type="region of interest" description="Disordered" evidence="1">
    <location>
        <begin position="61"/>
        <end position="136"/>
    </location>
</feature>
<dbReference type="Proteomes" id="UP000801492">
    <property type="component" value="Unassembled WGS sequence"/>
</dbReference>
<dbReference type="AlphaFoldDB" id="A0A8K0GFC1"/>
<evidence type="ECO:0000313" key="3">
    <source>
        <dbReference type="Proteomes" id="UP000801492"/>
    </source>
</evidence>
<evidence type="ECO:0000256" key="1">
    <source>
        <dbReference type="SAM" id="MobiDB-lite"/>
    </source>
</evidence>
<proteinExistence type="predicted"/>
<protein>
    <submittedName>
        <fullName evidence="2">Uncharacterized protein</fullName>
    </submittedName>
</protein>